<name>A0A9I9E9Y1_CUCME</name>
<dbReference type="AlphaFoldDB" id="A0A9I9E9Y1"/>
<dbReference type="EnsemblPlants" id="MELO3C030691.2.1">
    <property type="protein sequence ID" value="MELO3C030691.2.1"/>
    <property type="gene ID" value="MELO3C030691.2"/>
</dbReference>
<proteinExistence type="predicted"/>
<sequence length="102" mass="11316">MQLQRCATQLVVVLSGMMNKNASSQRKKSSTIGSRVIRRPRVSLISNFPTTTNCSTCLAKIVQWKAGPRLLRTLGQTILLGTKHLSLTLCRIRTSSQCTVRD</sequence>
<dbReference type="Gramene" id="MELO3C030691.2.1">
    <property type="protein sequence ID" value="MELO3C030691.2.1"/>
    <property type="gene ID" value="MELO3C030691.2"/>
</dbReference>
<organism evidence="1">
    <name type="scientific">Cucumis melo</name>
    <name type="common">Muskmelon</name>
    <dbReference type="NCBI Taxonomy" id="3656"/>
    <lineage>
        <taxon>Eukaryota</taxon>
        <taxon>Viridiplantae</taxon>
        <taxon>Streptophyta</taxon>
        <taxon>Embryophyta</taxon>
        <taxon>Tracheophyta</taxon>
        <taxon>Spermatophyta</taxon>
        <taxon>Magnoliopsida</taxon>
        <taxon>eudicotyledons</taxon>
        <taxon>Gunneridae</taxon>
        <taxon>Pentapetalae</taxon>
        <taxon>rosids</taxon>
        <taxon>fabids</taxon>
        <taxon>Cucurbitales</taxon>
        <taxon>Cucurbitaceae</taxon>
        <taxon>Benincaseae</taxon>
        <taxon>Cucumis</taxon>
    </lineage>
</organism>
<protein>
    <submittedName>
        <fullName evidence="1">Uncharacterized protein</fullName>
    </submittedName>
</protein>
<reference evidence="1" key="1">
    <citation type="submission" date="2023-03" db="UniProtKB">
        <authorList>
            <consortium name="EnsemblPlants"/>
        </authorList>
    </citation>
    <scope>IDENTIFICATION</scope>
</reference>
<evidence type="ECO:0000313" key="1">
    <source>
        <dbReference type="EnsemblPlants" id="MELO3C030691.2.1"/>
    </source>
</evidence>
<accession>A0A9I9E9Y1</accession>